<feature type="compositionally biased region" description="Low complexity" evidence="1">
    <location>
        <begin position="171"/>
        <end position="197"/>
    </location>
</feature>
<evidence type="ECO:0000313" key="3">
    <source>
        <dbReference type="Proteomes" id="UP000053864"/>
    </source>
</evidence>
<feature type="compositionally biased region" description="Basic and acidic residues" evidence="1">
    <location>
        <begin position="199"/>
        <end position="214"/>
    </location>
</feature>
<reference evidence="2 3" key="1">
    <citation type="submission" date="2013-11" db="EMBL/GenBank/DDBJ databases">
        <title>The Genome Sequence of Phytophthora parasitica CJ05E6.</title>
        <authorList>
            <consortium name="The Broad Institute Genomics Platform"/>
            <person name="Russ C."/>
            <person name="Tyler B."/>
            <person name="Panabieres F."/>
            <person name="Shan W."/>
            <person name="Tripathy S."/>
            <person name="Grunwald N."/>
            <person name="Machado M."/>
            <person name="Johnson C.S."/>
            <person name="Arredondo F."/>
            <person name="Hong C."/>
            <person name="Coffey M."/>
            <person name="Young S.K."/>
            <person name="Zeng Q."/>
            <person name="Gargeya S."/>
            <person name="Fitzgerald M."/>
            <person name="Abouelleil A."/>
            <person name="Alvarado L."/>
            <person name="Chapman S.B."/>
            <person name="Gainer-Dewar J."/>
            <person name="Goldberg J."/>
            <person name="Griggs A."/>
            <person name="Gujja S."/>
            <person name="Hansen M."/>
            <person name="Howarth C."/>
            <person name="Imamovic A."/>
            <person name="Ireland A."/>
            <person name="Larimer J."/>
            <person name="McCowan C."/>
            <person name="Murphy C."/>
            <person name="Pearson M."/>
            <person name="Poon T.W."/>
            <person name="Priest M."/>
            <person name="Roberts A."/>
            <person name="Saif S."/>
            <person name="Shea T."/>
            <person name="Sykes S."/>
            <person name="Wortman J."/>
            <person name="Nusbaum C."/>
            <person name="Birren B."/>
        </authorList>
    </citation>
    <scope>NUCLEOTIDE SEQUENCE [LARGE SCALE GENOMIC DNA]</scope>
    <source>
        <strain evidence="2 3">CJ05E6</strain>
    </source>
</reference>
<dbReference type="VEuPathDB" id="FungiDB:PPTG_18170"/>
<dbReference type="Proteomes" id="UP000053864">
    <property type="component" value="Unassembled WGS sequence"/>
</dbReference>
<dbReference type="PANTHER" id="PTHR37069">
    <property type="entry name" value="DDE_TNP_1_7 DOMAIN-CONTAINING PROTEIN"/>
    <property type="match status" value="1"/>
</dbReference>
<feature type="region of interest" description="Disordered" evidence="1">
    <location>
        <begin position="142"/>
        <end position="226"/>
    </location>
</feature>
<feature type="non-terminal residue" evidence="2">
    <location>
        <position position="273"/>
    </location>
</feature>
<name>W2J2E7_PHYNI</name>
<gene>
    <name evidence="2" type="ORF">L916_08904</name>
</gene>
<protein>
    <submittedName>
        <fullName evidence="2">Uncharacterized protein</fullName>
    </submittedName>
</protein>
<proteinExistence type="predicted"/>
<dbReference type="PANTHER" id="PTHR37069:SF2">
    <property type="entry name" value="PIGGYBAC TRANSPOSABLE ELEMENT-DERIVED PROTEIN DOMAIN-CONTAINING PROTEIN"/>
    <property type="match status" value="1"/>
</dbReference>
<dbReference type="EMBL" id="KI673009">
    <property type="protein sequence ID" value="ETL39798.1"/>
    <property type="molecule type" value="Genomic_DNA"/>
</dbReference>
<evidence type="ECO:0000256" key="1">
    <source>
        <dbReference type="SAM" id="MobiDB-lite"/>
    </source>
</evidence>
<organism evidence="2 3">
    <name type="scientific">Phytophthora nicotianae</name>
    <name type="common">Potato buckeye rot agent</name>
    <name type="synonym">Phytophthora parasitica</name>
    <dbReference type="NCBI Taxonomy" id="4792"/>
    <lineage>
        <taxon>Eukaryota</taxon>
        <taxon>Sar</taxon>
        <taxon>Stramenopiles</taxon>
        <taxon>Oomycota</taxon>
        <taxon>Peronosporomycetes</taxon>
        <taxon>Peronosporales</taxon>
        <taxon>Peronosporaceae</taxon>
        <taxon>Phytophthora</taxon>
    </lineage>
</organism>
<accession>W2J2E7</accession>
<sequence>MVKPRGKIPRDNEVTGRDLSFKSVWRELRNDRWTRKPPLRSSLNDRYMCISPEGHPNGKVGLDYFLREVAVLDFYADVMRSRAGGAIPRGAAVVVASSATGDDQFAAAREAVRHNSLPKIEPNAARETAISRGAATVNAAATTNEEPPQLQASPLPQRHSTRPPGRHSLETTTIFIISPPSTSPSSISASPLSTTSPHVGDDSFKIGDSDHASSPEENNDDDSGASAEVHTDLLHSMLHRMLHIILHSDEDNEDNLDTLGSELLADKHDNLNA</sequence>
<evidence type="ECO:0000313" key="2">
    <source>
        <dbReference type="EMBL" id="ETL39798.1"/>
    </source>
</evidence>
<dbReference type="AlphaFoldDB" id="W2J2E7"/>